<dbReference type="STRING" id="180498.A0A067LJT5"/>
<evidence type="ECO:0000256" key="6">
    <source>
        <dbReference type="ARBA" id="ARBA00022827"/>
    </source>
</evidence>
<dbReference type="EC" id="1.14.14.17" evidence="4 10"/>
<dbReference type="InterPro" id="IPR040125">
    <property type="entry name" value="Squalene_monox"/>
</dbReference>
<name>A0A067LJT5_JATCU</name>
<dbReference type="PANTHER" id="PTHR10835">
    <property type="entry name" value="SQUALENE MONOOXYGENASE"/>
    <property type="match status" value="1"/>
</dbReference>
<dbReference type="EMBL" id="KK914251">
    <property type="protein sequence ID" value="KDP44559.1"/>
    <property type="molecule type" value="Genomic_DNA"/>
</dbReference>
<dbReference type="GO" id="GO:0016020">
    <property type="term" value="C:membrane"/>
    <property type="evidence" value="ECO:0007669"/>
    <property type="project" value="UniProtKB-SubCell"/>
</dbReference>
<dbReference type="GO" id="GO:0050660">
    <property type="term" value="F:flavin adenine dinucleotide binding"/>
    <property type="evidence" value="ECO:0007669"/>
    <property type="project" value="UniProtKB-UniRule"/>
</dbReference>
<keyword evidence="13" id="KW-1185">Reference proteome</keyword>
<dbReference type="PANTHER" id="PTHR10835:SF15">
    <property type="entry name" value="SQUALENE EPOXIDASE 2, MITOCHONDRIAL"/>
    <property type="match status" value="1"/>
</dbReference>
<evidence type="ECO:0000256" key="8">
    <source>
        <dbReference type="ARBA" id="ARBA00023136"/>
    </source>
</evidence>
<evidence type="ECO:0000256" key="1">
    <source>
        <dbReference type="ARBA" id="ARBA00001974"/>
    </source>
</evidence>
<evidence type="ECO:0000256" key="10">
    <source>
        <dbReference type="RuleBase" id="RU367121"/>
    </source>
</evidence>
<evidence type="ECO:0000256" key="9">
    <source>
        <dbReference type="ARBA" id="ARBA00048658"/>
    </source>
</evidence>
<accession>A0A067LJT5</accession>
<proteinExistence type="inferred from homology"/>
<comment type="cofactor">
    <cofactor evidence="1 10">
        <name>FAD</name>
        <dbReference type="ChEBI" id="CHEBI:57692"/>
    </cofactor>
</comment>
<dbReference type="GO" id="GO:0005783">
    <property type="term" value="C:endoplasmic reticulum"/>
    <property type="evidence" value="ECO:0007669"/>
    <property type="project" value="TreeGrafter"/>
</dbReference>
<gene>
    <name evidence="12" type="ORF">JCGZ_16392</name>
</gene>
<dbReference type="Pfam" id="PF08491">
    <property type="entry name" value="SE"/>
    <property type="match status" value="1"/>
</dbReference>
<dbReference type="AlphaFoldDB" id="A0A067LJT5"/>
<dbReference type="Gene3D" id="3.50.50.60">
    <property type="entry name" value="FAD/NAD(P)-binding domain"/>
    <property type="match status" value="1"/>
</dbReference>
<keyword evidence="5 10" id="KW-0285">Flavoprotein</keyword>
<comment type="subcellular location">
    <subcellularLocation>
        <location evidence="10">Membrane</location>
        <topology evidence="10">Multi-pass membrane protein</topology>
    </subcellularLocation>
</comment>
<dbReference type="SUPFAM" id="SSF51905">
    <property type="entry name" value="FAD/NAD(P)-binding domain"/>
    <property type="match status" value="1"/>
</dbReference>
<dbReference type="InterPro" id="IPR036188">
    <property type="entry name" value="FAD/NAD-bd_sf"/>
</dbReference>
<evidence type="ECO:0000313" key="12">
    <source>
        <dbReference type="EMBL" id="KDP44559.1"/>
    </source>
</evidence>
<evidence type="ECO:0000313" key="13">
    <source>
        <dbReference type="Proteomes" id="UP000027138"/>
    </source>
</evidence>
<organism evidence="12 13">
    <name type="scientific">Jatropha curcas</name>
    <name type="common">Barbados nut</name>
    <dbReference type="NCBI Taxonomy" id="180498"/>
    <lineage>
        <taxon>Eukaryota</taxon>
        <taxon>Viridiplantae</taxon>
        <taxon>Streptophyta</taxon>
        <taxon>Embryophyta</taxon>
        <taxon>Tracheophyta</taxon>
        <taxon>Spermatophyta</taxon>
        <taxon>Magnoliopsida</taxon>
        <taxon>eudicotyledons</taxon>
        <taxon>Gunneridae</taxon>
        <taxon>Pentapetalae</taxon>
        <taxon>rosids</taxon>
        <taxon>fabids</taxon>
        <taxon>Malpighiales</taxon>
        <taxon>Euphorbiaceae</taxon>
        <taxon>Crotonoideae</taxon>
        <taxon>Jatropheae</taxon>
        <taxon>Jatropha</taxon>
    </lineage>
</organism>
<keyword evidence="8" id="KW-0472">Membrane</keyword>
<evidence type="ECO:0000256" key="2">
    <source>
        <dbReference type="ARBA" id="ARBA00005018"/>
    </source>
</evidence>
<dbReference type="InterPro" id="IPR013698">
    <property type="entry name" value="Squalene_epoxidase"/>
</dbReference>
<evidence type="ECO:0000259" key="11">
    <source>
        <dbReference type="Pfam" id="PF08491"/>
    </source>
</evidence>
<comment type="function">
    <text evidence="10">Catalyzes the stereospecific oxidation of squalene to (S)-2,3-epoxysqualene, and is considered to be a rate-limiting enzyme in steroid biosynthesis.</text>
</comment>
<dbReference type="Proteomes" id="UP000027138">
    <property type="component" value="Unassembled WGS sequence"/>
</dbReference>
<comment type="similarity">
    <text evidence="3 10">Belongs to the squalene monooxygenase family.</text>
</comment>
<comment type="pathway">
    <text evidence="2">Terpene metabolism; lanosterol biosynthesis; lanosterol from farnesyl diphosphate: step 2/3.</text>
</comment>
<dbReference type="GO" id="GO:0004506">
    <property type="term" value="F:squalene monooxygenase activity"/>
    <property type="evidence" value="ECO:0007669"/>
    <property type="project" value="UniProtKB-UniRule"/>
</dbReference>
<dbReference type="OrthoDB" id="832284at2759"/>
<reference evidence="12 13" key="1">
    <citation type="journal article" date="2014" name="PLoS ONE">
        <title>Global Analysis of Gene Expression Profiles in Physic Nut (Jatropha curcas L.) Seedlings Exposed to Salt Stress.</title>
        <authorList>
            <person name="Zhang L."/>
            <person name="Zhang C."/>
            <person name="Wu P."/>
            <person name="Chen Y."/>
            <person name="Li M."/>
            <person name="Jiang H."/>
            <person name="Wu G."/>
        </authorList>
    </citation>
    <scope>NUCLEOTIDE SEQUENCE [LARGE SCALE GENOMIC DNA]</scope>
    <source>
        <strain evidence="13">cv. GZQX0401</strain>
        <tissue evidence="12">Young leaves</tissue>
    </source>
</reference>
<keyword evidence="6 10" id="KW-0274">FAD</keyword>
<feature type="domain" description="Squalene epoxidase" evidence="11">
    <location>
        <begin position="44"/>
        <end position="110"/>
    </location>
</feature>
<evidence type="ECO:0000256" key="7">
    <source>
        <dbReference type="ARBA" id="ARBA00023002"/>
    </source>
</evidence>
<sequence>MREKAASLPNVRLEQGTVTSLLEENGNVKGVNYKTRNGEELTAHAPLTVVCDGCFSNFQRSLCSSKVDSPSCFVAMALENCELPHANHGHVILADPSPILFYPISSNESKNEYLNPFNCFSSLKRRLERASLCNDASNEVSSKHLPLLSGLSTLIAGAQPNAGKFMNANFLPPIANQAFHGLLLENGYPN</sequence>
<evidence type="ECO:0000256" key="3">
    <source>
        <dbReference type="ARBA" id="ARBA00008802"/>
    </source>
</evidence>
<comment type="catalytic activity">
    <reaction evidence="9 10">
        <text>squalene + reduced [NADPH--hemoprotein reductase] + O2 = (S)-2,3-epoxysqualene + oxidized [NADPH--hemoprotein reductase] + H2O + H(+)</text>
        <dbReference type="Rhea" id="RHEA:25282"/>
        <dbReference type="Rhea" id="RHEA-COMP:11964"/>
        <dbReference type="Rhea" id="RHEA-COMP:11965"/>
        <dbReference type="ChEBI" id="CHEBI:15377"/>
        <dbReference type="ChEBI" id="CHEBI:15378"/>
        <dbReference type="ChEBI" id="CHEBI:15379"/>
        <dbReference type="ChEBI" id="CHEBI:15440"/>
        <dbReference type="ChEBI" id="CHEBI:15441"/>
        <dbReference type="ChEBI" id="CHEBI:57618"/>
        <dbReference type="ChEBI" id="CHEBI:58210"/>
        <dbReference type="EC" id="1.14.14.17"/>
    </reaction>
</comment>
<dbReference type="UniPathway" id="UPA00767">
    <property type="reaction ID" value="UER00752"/>
</dbReference>
<evidence type="ECO:0000256" key="5">
    <source>
        <dbReference type="ARBA" id="ARBA00022630"/>
    </source>
</evidence>
<evidence type="ECO:0000256" key="4">
    <source>
        <dbReference type="ARBA" id="ARBA00012312"/>
    </source>
</evidence>
<dbReference type="GO" id="GO:0016126">
    <property type="term" value="P:sterol biosynthetic process"/>
    <property type="evidence" value="ECO:0007669"/>
    <property type="project" value="UniProtKB-UniRule"/>
</dbReference>
<keyword evidence="7 10" id="KW-0560">Oxidoreductase</keyword>
<protein>
    <recommendedName>
        <fullName evidence="4 10">Squalene monooxygenase</fullName>
        <ecNumber evidence="4 10">1.14.14.17</ecNumber>
    </recommendedName>
</protein>